<feature type="non-terminal residue" evidence="3">
    <location>
        <position position="1"/>
    </location>
</feature>
<dbReference type="InterPro" id="IPR006048">
    <property type="entry name" value="A-amylase/branching_C"/>
</dbReference>
<protein>
    <submittedName>
        <fullName evidence="3">Alpha amylase-like protein</fullName>
    </submittedName>
</protein>
<dbReference type="PANTHER" id="PTHR43447">
    <property type="entry name" value="ALPHA-AMYLASE"/>
    <property type="match status" value="1"/>
</dbReference>
<comment type="similarity">
    <text evidence="1">Belongs to the glycosyl hydrolase 13 family.</text>
</comment>
<dbReference type="Pfam" id="PF02806">
    <property type="entry name" value="Alpha-amylase_C"/>
    <property type="match status" value="1"/>
</dbReference>
<feature type="domain" description="Alpha-amylase/branching enzyme C-terminal all beta" evidence="2">
    <location>
        <begin position="199"/>
        <end position="233"/>
    </location>
</feature>
<dbReference type="Gene3D" id="3.20.20.80">
    <property type="entry name" value="Glycosidases"/>
    <property type="match status" value="1"/>
</dbReference>
<dbReference type="GO" id="GO:0043169">
    <property type="term" value="F:cation binding"/>
    <property type="evidence" value="ECO:0007669"/>
    <property type="project" value="InterPro"/>
</dbReference>
<proteinExistence type="evidence at transcript level"/>
<dbReference type="Gene3D" id="2.60.40.1180">
    <property type="entry name" value="Golgi alpha-mannosidase II"/>
    <property type="match status" value="1"/>
</dbReference>
<dbReference type="EMBL" id="DQ384309">
    <property type="protein sequence ID" value="ABD46639.1"/>
    <property type="molecule type" value="mRNA"/>
</dbReference>
<evidence type="ECO:0000259" key="2">
    <source>
        <dbReference type="Pfam" id="PF02806"/>
    </source>
</evidence>
<dbReference type="SUPFAM" id="SSF51445">
    <property type="entry name" value="(Trans)glycosidases"/>
    <property type="match status" value="1"/>
</dbReference>
<dbReference type="GO" id="GO:0003824">
    <property type="term" value="F:catalytic activity"/>
    <property type="evidence" value="ECO:0007669"/>
    <property type="project" value="InterPro"/>
</dbReference>
<evidence type="ECO:0000313" key="3">
    <source>
        <dbReference type="EMBL" id="ABD46639.1"/>
    </source>
</evidence>
<dbReference type="SUPFAM" id="SSF51011">
    <property type="entry name" value="Glycosyl hydrolase domain"/>
    <property type="match status" value="1"/>
</dbReference>
<evidence type="ECO:0000256" key="1">
    <source>
        <dbReference type="ARBA" id="ARBA00008061"/>
    </source>
</evidence>
<dbReference type="GO" id="GO:0005975">
    <property type="term" value="P:carbohydrate metabolic process"/>
    <property type="evidence" value="ECO:0007669"/>
    <property type="project" value="InterPro"/>
</dbReference>
<name>Q27SP9_KARVE</name>
<dbReference type="InterPro" id="IPR013780">
    <property type="entry name" value="Glyco_hydro_b"/>
</dbReference>
<sequence length="233" mass="26094">AKHMKPEHIHEIFARVTSSGSFPSDIPLELFSKEKKPVKPSMYLDVGQIEYFGYSKLVTNAISNASQLGLLVGIDEKFAYPSNDVVVFLDNHDTQRDGVATLTYRNASLYTMANVFMLAWPYGYPKLMSSFYIPDERTDGIDQGPPQIPVHAENRLTCHDGRNWVCEHRILAIANMVAWRRVAGVAAPRHFIEESGVHVAFGRGSAFLAMNRNTSTWHAKLQTGLPSGFYCDV</sequence>
<feature type="non-terminal residue" evidence="3">
    <location>
        <position position="233"/>
    </location>
</feature>
<dbReference type="AlphaFoldDB" id="Q27SP9"/>
<organism evidence="3">
    <name type="scientific">Karlodinium veneficum</name>
    <name type="common">Dinoflagellate</name>
    <name type="synonym">Karlodinium micrum</name>
    <dbReference type="NCBI Taxonomy" id="407301"/>
    <lineage>
        <taxon>Eukaryota</taxon>
        <taxon>Sar</taxon>
        <taxon>Alveolata</taxon>
        <taxon>Dinophyceae</taxon>
        <taxon>Gymnodiniales</taxon>
        <taxon>Kareniaceae</taxon>
        <taxon>Karlodinium</taxon>
    </lineage>
</organism>
<accession>Q27SP9</accession>
<dbReference type="InterPro" id="IPR017853">
    <property type="entry name" value="GH"/>
</dbReference>
<reference evidence="3" key="2">
    <citation type="submission" date="2006-01" db="EMBL/GenBank/DDBJ databases">
        <authorList>
            <person name="Keeling P.J."/>
            <person name="Patron N.J."/>
        </authorList>
    </citation>
    <scope>NUCLEOTIDE SEQUENCE</scope>
</reference>
<reference evidence="3" key="1">
    <citation type="journal article" date="2006" name="J. Mol. Evol.">
        <title>The frequency of eubacterium-to-eukaryote lateral gene transfers shows significant cross-taxa variation within amoebozoa.</title>
        <authorList>
            <person name="Watkins R.F."/>
            <person name="Gray M.W."/>
        </authorList>
    </citation>
    <scope>NUCLEOTIDE SEQUENCE</scope>
</reference>